<organism evidence="1">
    <name type="scientific">Pseudomonas putida</name>
    <name type="common">Arthrobacter siderocapsulatus</name>
    <dbReference type="NCBI Taxonomy" id="303"/>
    <lineage>
        <taxon>Bacteria</taxon>
        <taxon>Pseudomonadati</taxon>
        <taxon>Pseudomonadota</taxon>
        <taxon>Gammaproteobacteria</taxon>
        <taxon>Pseudomonadales</taxon>
        <taxon>Pseudomonadaceae</taxon>
        <taxon>Pseudomonas</taxon>
    </lineage>
</organism>
<gene>
    <name evidence="1" type="ORF">IEC33019_4977</name>
</gene>
<reference evidence="1" key="1">
    <citation type="submission" date="2016-07" db="EMBL/GenBank/DDBJ databases">
        <title>New class B carbapenemase carried by novel plasmid in Pseudomonas putida enviromental strain in eastern Amazonia.</title>
        <authorList>
            <person name="Souza C.O."/>
            <person name="Lima K.V."/>
            <person name="Brasiliense D.M."/>
            <person name="Perez-Chaparro P.J."/>
            <person name="Mamizuka E.M."/>
            <person name="Lima M.O."/>
            <person name="Lima L.N."/>
            <person name="McCulloch J.A."/>
        </authorList>
    </citation>
    <scope>NUCLEOTIDE SEQUENCE [LARGE SCALE GENOMIC DNA]</scope>
    <source>
        <strain evidence="1">IEC33019</strain>
    </source>
</reference>
<dbReference type="RefSeq" id="WP_099594064.1">
    <property type="nucleotide sequence ID" value="NZ_CP016634.1"/>
</dbReference>
<dbReference type="EMBL" id="CP016634">
    <property type="protein sequence ID" value="ANY90459.1"/>
    <property type="molecule type" value="Genomic_DNA"/>
</dbReference>
<name>A0A1B2FE07_PSEPU</name>
<accession>A0A1B2FE07</accession>
<evidence type="ECO:0000313" key="1">
    <source>
        <dbReference type="EMBL" id="ANY90459.1"/>
    </source>
</evidence>
<proteinExistence type="predicted"/>
<dbReference type="AlphaFoldDB" id="A0A1B2FE07"/>
<protein>
    <submittedName>
        <fullName evidence="1">Uncharacterized protein</fullName>
    </submittedName>
</protein>
<sequence length="79" mass="8662">MSTQPTDYQDVLKSSALHYLQRHQAEHLSGDSQLFTRAVCHLVADHNVSDPTAEKAVYLAMTDLGLGVADRSPPRAART</sequence>